<keyword evidence="1" id="KW-0805">Transcription regulation</keyword>
<dbReference type="GO" id="GO:0043565">
    <property type="term" value="F:sequence-specific DNA binding"/>
    <property type="evidence" value="ECO:0007669"/>
    <property type="project" value="InterPro"/>
</dbReference>
<keyword evidence="3" id="KW-0804">Transcription</keyword>
<keyword evidence="2" id="KW-0238">DNA-binding</keyword>
<evidence type="ECO:0000256" key="1">
    <source>
        <dbReference type="ARBA" id="ARBA00023015"/>
    </source>
</evidence>
<dbReference type="PANTHER" id="PTHR43413">
    <property type="entry name" value="TRANSCRIPTIONAL REGULATOR, ASNC FAMILY"/>
    <property type="match status" value="1"/>
</dbReference>
<gene>
    <name evidence="5" type="ORF">LCGC14_2476260</name>
</gene>
<sequence length="182" mass="20872">MGKVDLDETDLTILKLLIEDPKISQHTIAKKINKSQPAVGARIKKYKELGLLQYQTGINFRKANLFMVIVNLKVTDTNNVWSMAKYCPFILNAFRISGKYNICVLLASTKLEKLYNIVNYHFRKNPGINKISMELISDFARDFVLPIDFNVETLKPSMEDGCGACDFCQNKEILRFERPETD</sequence>
<feature type="domain" description="HTH asnC-type" evidence="4">
    <location>
        <begin position="6"/>
        <end position="66"/>
    </location>
</feature>
<evidence type="ECO:0000256" key="2">
    <source>
        <dbReference type="ARBA" id="ARBA00023125"/>
    </source>
</evidence>
<dbReference type="PRINTS" id="PR00033">
    <property type="entry name" value="HTHASNC"/>
</dbReference>
<protein>
    <recommendedName>
        <fullName evidence="4">HTH asnC-type domain-containing protein</fullName>
    </recommendedName>
</protein>
<reference evidence="5" key="1">
    <citation type="journal article" date="2015" name="Nature">
        <title>Complex archaea that bridge the gap between prokaryotes and eukaryotes.</title>
        <authorList>
            <person name="Spang A."/>
            <person name="Saw J.H."/>
            <person name="Jorgensen S.L."/>
            <person name="Zaremba-Niedzwiedzka K."/>
            <person name="Martijn J."/>
            <person name="Lind A.E."/>
            <person name="van Eijk R."/>
            <person name="Schleper C."/>
            <person name="Guy L."/>
            <person name="Ettema T.J."/>
        </authorList>
    </citation>
    <scope>NUCLEOTIDE SEQUENCE</scope>
</reference>
<dbReference type="EMBL" id="LAZR01038897">
    <property type="protein sequence ID" value="KKL18366.1"/>
    <property type="molecule type" value="Genomic_DNA"/>
</dbReference>
<dbReference type="CDD" id="cd00090">
    <property type="entry name" value="HTH_ARSR"/>
    <property type="match status" value="1"/>
</dbReference>
<comment type="caution">
    <text evidence="5">The sequence shown here is derived from an EMBL/GenBank/DDBJ whole genome shotgun (WGS) entry which is preliminary data.</text>
</comment>
<dbReference type="PANTHER" id="PTHR43413:SF6">
    <property type="entry name" value="REGULATORY PROTEIN ASNC"/>
    <property type="match status" value="1"/>
</dbReference>
<dbReference type="InterPro" id="IPR036388">
    <property type="entry name" value="WH-like_DNA-bd_sf"/>
</dbReference>
<dbReference type="AlphaFoldDB" id="A0A0F9DL09"/>
<name>A0A0F9DL09_9ZZZZ</name>
<dbReference type="InterPro" id="IPR036390">
    <property type="entry name" value="WH_DNA-bd_sf"/>
</dbReference>
<dbReference type="Gene3D" id="1.10.10.10">
    <property type="entry name" value="Winged helix-like DNA-binding domain superfamily/Winged helix DNA-binding domain"/>
    <property type="match status" value="1"/>
</dbReference>
<dbReference type="InterPro" id="IPR050684">
    <property type="entry name" value="HTH-Siroheme_Decarb"/>
</dbReference>
<dbReference type="Pfam" id="PF13412">
    <property type="entry name" value="HTH_24"/>
    <property type="match status" value="1"/>
</dbReference>
<dbReference type="InterPro" id="IPR000485">
    <property type="entry name" value="AsnC-type_HTH_dom"/>
</dbReference>
<evidence type="ECO:0000256" key="3">
    <source>
        <dbReference type="ARBA" id="ARBA00023163"/>
    </source>
</evidence>
<organism evidence="5">
    <name type="scientific">marine sediment metagenome</name>
    <dbReference type="NCBI Taxonomy" id="412755"/>
    <lineage>
        <taxon>unclassified sequences</taxon>
        <taxon>metagenomes</taxon>
        <taxon>ecological metagenomes</taxon>
    </lineage>
</organism>
<evidence type="ECO:0000313" key="5">
    <source>
        <dbReference type="EMBL" id="KKL18366.1"/>
    </source>
</evidence>
<dbReference type="SMART" id="SM00344">
    <property type="entry name" value="HTH_ASNC"/>
    <property type="match status" value="1"/>
</dbReference>
<dbReference type="InterPro" id="IPR011008">
    <property type="entry name" value="Dimeric_a/b-barrel"/>
</dbReference>
<dbReference type="SUPFAM" id="SSF46785">
    <property type="entry name" value="Winged helix' DNA-binding domain"/>
    <property type="match status" value="1"/>
</dbReference>
<accession>A0A0F9DL09</accession>
<dbReference type="InterPro" id="IPR011991">
    <property type="entry name" value="ArsR-like_HTH"/>
</dbReference>
<dbReference type="InterPro" id="IPR019888">
    <property type="entry name" value="Tscrpt_reg_AsnC-like"/>
</dbReference>
<dbReference type="PROSITE" id="PS50956">
    <property type="entry name" value="HTH_ASNC_2"/>
    <property type="match status" value="1"/>
</dbReference>
<dbReference type="SUPFAM" id="SSF54909">
    <property type="entry name" value="Dimeric alpha+beta barrel"/>
    <property type="match status" value="1"/>
</dbReference>
<evidence type="ECO:0000259" key="4">
    <source>
        <dbReference type="PROSITE" id="PS50956"/>
    </source>
</evidence>
<proteinExistence type="predicted"/>